<dbReference type="SMART" id="SM00349">
    <property type="entry name" value="KRAB"/>
    <property type="match status" value="1"/>
</dbReference>
<proteinExistence type="predicted"/>
<dbReference type="SUPFAM" id="SSF109640">
    <property type="entry name" value="KRAB domain (Kruppel-associated box)"/>
    <property type="match status" value="1"/>
</dbReference>
<dbReference type="GO" id="GO:0006355">
    <property type="term" value="P:regulation of DNA-templated transcription"/>
    <property type="evidence" value="ECO:0007669"/>
    <property type="project" value="InterPro"/>
</dbReference>
<reference evidence="3" key="1">
    <citation type="submission" date="2025-08" db="UniProtKB">
        <authorList>
            <consortium name="RefSeq"/>
        </authorList>
    </citation>
    <scope>IDENTIFICATION</scope>
</reference>
<accession>A0A2Y9RAS9</accession>
<evidence type="ECO:0000259" key="1">
    <source>
        <dbReference type="PROSITE" id="PS50805"/>
    </source>
</evidence>
<dbReference type="RefSeq" id="XP_023588984.1">
    <property type="nucleotide sequence ID" value="XM_023733216.1"/>
</dbReference>
<dbReference type="Gene3D" id="6.10.140.140">
    <property type="match status" value="1"/>
</dbReference>
<dbReference type="InterPro" id="IPR036051">
    <property type="entry name" value="KRAB_dom_sf"/>
</dbReference>
<keyword evidence="2" id="KW-1185">Reference proteome</keyword>
<sequence length="182" mass="20934">MSGFGVCAGTRTFYLSGDKVAPASVYVCDMEKERIASDLPKNMTQDSVVFEDVAVDFTQEEWALLDLAQRNLYRDVMLENFQNLASLAGYPLHIPHLISQWEQEDLKIVKRGLIQDTCTGEHQEGFETQLKTSESIAQQDIFGEKISKVRFKRNDSWSSNLHENQEFHGIDYQNSDQERHLR</sequence>
<organism evidence="2 3">
    <name type="scientific">Trichechus manatus latirostris</name>
    <name type="common">Florida manatee</name>
    <dbReference type="NCBI Taxonomy" id="127582"/>
    <lineage>
        <taxon>Eukaryota</taxon>
        <taxon>Metazoa</taxon>
        <taxon>Chordata</taxon>
        <taxon>Craniata</taxon>
        <taxon>Vertebrata</taxon>
        <taxon>Euteleostomi</taxon>
        <taxon>Mammalia</taxon>
        <taxon>Eutheria</taxon>
        <taxon>Afrotheria</taxon>
        <taxon>Sirenia</taxon>
        <taxon>Trichechidae</taxon>
        <taxon>Trichechus</taxon>
    </lineage>
</organism>
<dbReference type="GeneID" id="101361268"/>
<dbReference type="InterPro" id="IPR001909">
    <property type="entry name" value="KRAB"/>
</dbReference>
<dbReference type="KEGG" id="tmu:101361268"/>
<dbReference type="InterPro" id="IPR050169">
    <property type="entry name" value="Krueppel_C2H2_ZnF"/>
</dbReference>
<dbReference type="AlphaFoldDB" id="A0A2Y9RAS9"/>
<dbReference type="PROSITE" id="PS50805">
    <property type="entry name" value="KRAB"/>
    <property type="match status" value="1"/>
</dbReference>
<name>A0A2Y9RAS9_TRIMA</name>
<evidence type="ECO:0000313" key="2">
    <source>
        <dbReference type="Proteomes" id="UP000248480"/>
    </source>
</evidence>
<dbReference type="PANTHER" id="PTHR23232:SF157">
    <property type="entry name" value="ZINC FINGER PROTEIN 525"/>
    <property type="match status" value="1"/>
</dbReference>
<dbReference type="CDD" id="cd07765">
    <property type="entry name" value="KRAB_A-box"/>
    <property type="match status" value="1"/>
</dbReference>
<dbReference type="Pfam" id="PF01352">
    <property type="entry name" value="KRAB"/>
    <property type="match status" value="1"/>
</dbReference>
<dbReference type="PANTHER" id="PTHR23232">
    <property type="entry name" value="KRAB DOMAIN C2H2 ZINC FINGER"/>
    <property type="match status" value="1"/>
</dbReference>
<feature type="domain" description="KRAB" evidence="1">
    <location>
        <begin position="48"/>
        <end position="119"/>
    </location>
</feature>
<dbReference type="InParanoid" id="A0A2Y9RAS9"/>
<evidence type="ECO:0000313" key="3">
    <source>
        <dbReference type="RefSeq" id="XP_023588984.1"/>
    </source>
</evidence>
<dbReference type="Proteomes" id="UP000248480">
    <property type="component" value="Unplaced"/>
</dbReference>
<gene>
    <name evidence="3" type="primary">LOC101361268</name>
</gene>
<protein>
    <submittedName>
        <fullName evidence="3">Zinc finger protein 699</fullName>
    </submittedName>
</protein>